<sequence>MGENATLTIKEAIMVAIRITIRTATGTKERLQRTNLVLLLEKIEASYAVGHTSTILHRVIEKGEVSQKKVEKEELKSRVCKAKDLMYIDVKINGKPIKTMVDTVATHNYLTSPEIELIRLVLEKVQMDDFKLILGLKFFWDTKTAILPFSNSLMMMESKSCVIPMLVGKMGEKNISAMQFSMGFKQNELSFLCTLHLEEIEEATGTIPKPVRRLLQEFEDIMPEKFPRRL</sequence>
<protein>
    <submittedName>
        <fullName evidence="1">Uncharacterized protein</fullName>
    </submittedName>
</protein>
<dbReference type="EMBL" id="JBFOLK010000005">
    <property type="protein sequence ID" value="KAL2511661.1"/>
    <property type="molecule type" value="Genomic_DNA"/>
</dbReference>
<name>A0ABD1TG07_9LAMI</name>
<gene>
    <name evidence="1" type="ORF">Adt_17261</name>
</gene>
<comment type="caution">
    <text evidence="1">The sequence shown here is derived from an EMBL/GenBank/DDBJ whole genome shotgun (WGS) entry which is preliminary data.</text>
</comment>
<accession>A0ABD1TG07</accession>
<reference evidence="2" key="1">
    <citation type="submission" date="2024-07" db="EMBL/GenBank/DDBJ databases">
        <title>Two chromosome-level genome assemblies of Korean endemic species Abeliophyllum distichum and Forsythia ovata (Oleaceae).</title>
        <authorList>
            <person name="Jang H."/>
        </authorList>
    </citation>
    <scope>NUCLEOTIDE SEQUENCE [LARGE SCALE GENOMIC DNA]</scope>
</reference>
<keyword evidence="2" id="KW-1185">Reference proteome</keyword>
<evidence type="ECO:0000313" key="1">
    <source>
        <dbReference type="EMBL" id="KAL2511661.1"/>
    </source>
</evidence>
<proteinExistence type="predicted"/>
<dbReference type="InterPro" id="IPR021109">
    <property type="entry name" value="Peptidase_aspartic_dom_sf"/>
</dbReference>
<dbReference type="Gene3D" id="2.40.70.10">
    <property type="entry name" value="Acid Proteases"/>
    <property type="match status" value="1"/>
</dbReference>
<dbReference type="Proteomes" id="UP001604336">
    <property type="component" value="Unassembled WGS sequence"/>
</dbReference>
<dbReference type="AlphaFoldDB" id="A0ABD1TG07"/>
<organism evidence="1 2">
    <name type="scientific">Abeliophyllum distichum</name>
    <dbReference type="NCBI Taxonomy" id="126358"/>
    <lineage>
        <taxon>Eukaryota</taxon>
        <taxon>Viridiplantae</taxon>
        <taxon>Streptophyta</taxon>
        <taxon>Embryophyta</taxon>
        <taxon>Tracheophyta</taxon>
        <taxon>Spermatophyta</taxon>
        <taxon>Magnoliopsida</taxon>
        <taxon>eudicotyledons</taxon>
        <taxon>Gunneridae</taxon>
        <taxon>Pentapetalae</taxon>
        <taxon>asterids</taxon>
        <taxon>lamiids</taxon>
        <taxon>Lamiales</taxon>
        <taxon>Oleaceae</taxon>
        <taxon>Forsythieae</taxon>
        <taxon>Abeliophyllum</taxon>
    </lineage>
</organism>
<evidence type="ECO:0000313" key="2">
    <source>
        <dbReference type="Proteomes" id="UP001604336"/>
    </source>
</evidence>